<dbReference type="Proteomes" id="UP000594261">
    <property type="component" value="Chromosome 2"/>
</dbReference>
<protein>
    <recommendedName>
        <fullName evidence="2">F-box domain-containing protein</fullName>
    </recommendedName>
</protein>
<dbReference type="Pfam" id="PF08387">
    <property type="entry name" value="FBD"/>
    <property type="match status" value="2"/>
</dbReference>
<dbReference type="InterPro" id="IPR055411">
    <property type="entry name" value="LRR_FXL15/At3g58940/PEG3-like"/>
</dbReference>
<dbReference type="PROSITE" id="PS50181">
    <property type="entry name" value="FBOX"/>
    <property type="match status" value="1"/>
</dbReference>
<dbReference type="InterPro" id="IPR053781">
    <property type="entry name" value="F-box_AtFBL13-like"/>
</dbReference>
<dbReference type="InterPro" id="IPR036047">
    <property type="entry name" value="F-box-like_dom_sf"/>
</dbReference>
<dbReference type="Pfam" id="PF24758">
    <property type="entry name" value="LRR_At5g56370"/>
    <property type="match status" value="2"/>
</dbReference>
<dbReference type="Gramene" id="QL02p085036:mrna">
    <property type="protein sequence ID" value="QL02p085036:mrna"/>
    <property type="gene ID" value="QL02p085036"/>
</dbReference>
<dbReference type="PANTHER" id="PTHR31900:SF34">
    <property type="entry name" value="EMB|CAB62440.1-RELATED"/>
    <property type="match status" value="1"/>
</dbReference>
<reference evidence="3" key="2">
    <citation type="submission" date="2021-01" db="UniProtKB">
        <authorList>
            <consortium name="EnsemblPlants"/>
        </authorList>
    </citation>
    <scope>IDENTIFICATION</scope>
</reference>
<dbReference type="Pfam" id="PF00646">
    <property type="entry name" value="F-box"/>
    <property type="match status" value="2"/>
</dbReference>
<dbReference type="EnsemblPlants" id="QL02p085036:mrna">
    <property type="protein sequence ID" value="QL02p085036:mrna"/>
    <property type="gene ID" value="QL02p085036"/>
</dbReference>
<dbReference type="OMA" id="ALEQFYF"/>
<name>A0A7N2L0F5_QUELO</name>
<dbReference type="PANTHER" id="PTHR31900">
    <property type="entry name" value="F-BOX/RNI SUPERFAMILY PROTEIN-RELATED"/>
    <property type="match status" value="1"/>
</dbReference>
<dbReference type="Gene3D" id="1.20.1280.50">
    <property type="match status" value="1"/>
</dbReference>
<dbReference type="SMART" id="SM00256">
    <property type="entry name" value="FBOX"/>
    <property type="match status" value="2"/>
</dbReference>
<dbReference type="SMART" id="SM00579">
    <property type="entry name" value="FBD"/>
    <property type="match status" value="2"/>
</dbReference>
<dbReference type="InParanoid" id="A0A7N2L0F5"/>
<feature type="region of interest" description="Disordered" evidence="1">
    <location>
        <begin position="636"/>
        <end position="661"/>
    </location>
</feature>
<proteinExistence type="predicted"/>
<accession>A0A7N2L0F5</accession>
<dbReference type="AlphaFoldDB" id="A0A7N2L0F5"/>
<feature type="compositionally biased region" description="Basic and acidic residues" evidence="1">
    <location>
        <begin position="646"/>
        <end position="661"/>
    </location>
</feature>
<dbReference type="InterPro" id="IPR050232">
    <property type="entry name" value="FBL13/AtMIF1-like"/>
</dbReference>
<reference evidence="4" key="1">
    <citation type="journal article" date="2016" name="G3 (Bethesda)">
        <title>First Draft Assembly and Annotation of the Genome of a California Endemic Oak Quercus lobata Nee (Fagaceae).</title>
        <authorList>
            <person name="Sork V.L."/>
            <person name="Fitz-Gibbon S.T."/>
            <person name="Puiu D."/>
            <person name="Crepeau M."/>
            <person name="Gugger P.F."/>
            <person name="Sherman R."/>
            <person name="Stevens K."/>
            <person name="Langley C.H."/>
            <person name="Pellegrini M."/>
            <person name="Salzberg S.L."/>
        </authorList>
    </citation>
    <scope>NUCLEOTIDE SEQUENCE [LARGE SCALE GENOMIC DNA]</scope>
    <source>
        <strain evidence="4">cv. SW786</strain>
    </source>
</reference>
<evidence type="ECO:0000313" key="4">
    <source>
        <dbReference type="Proteomes" id="UP000594261"/>
    </source>
</evidence>
<evidence type="ECO:0000256" key="1">
    <source>
        <dbReference type="SAM" id="MobiDB-lite"/>
    </source>
</evidence>
<dbReference type="SUPFAM" id="SSF81383">
    <property type="entry name" value="F-box domain"/>
    <property type="match status" value="2"/>
</dbReference>
<dbReference type="CDD" id="cd22160">
    <property type="entry name" value="F-box_AtFBL13-like"/>
    <property type="match status" value="2"/>
</dbReference>
<evidence type="ECO:0000259" key="2">
    <source>
        <dbReference type="PROSITE" id="PS50181"/>
    </source>
</evidence>
<sequence>MESEEEDGRTESQKNDTTDFISSLSDCVLTHILSLLPTRDSVRTSILSSRWSPLWKLVPVLHLERLRNQDTVSNIWIHRNAAIPLRKFHLHWTSDCNTAYVDTMLQDTILRGRMLQELDLDIYSHPIPNPPLELHPSLFFSTTLVVLKLGGEILLSPPLDSIFPSLHILYLESGISYANCDSLPTLLAACPLLQELALTVAYKNFENTRMLKIIVLIPTLKILYLSWLFEWWCYPLLHFYILRLNAPALEQFYFHGLLSDDVVLENLPNLVKSGFQFKEIEDGSSRGDYAKRIWDFMRPLYNVVSMEFCIETAQIICEASNYNLPVFNNLTSLTFDGELSCSYYAWPAVQLLLCQAPKLQTLAFELTFTDEFGDYDDYSPESCMKKPLSAPECLSSHLTACYYKGFSGHEVEMELVTQVLEKAEVLKTMKITVESHLDPMRKLQIHEKLVVLTFVITDASPVVMLRTLFCSKGKLEEDWGWTKGENLEGQLLQYVREVPINFLLLTTQCLNFNSGQDFELCLMVAWSICCSKNVFKLEHAPRVIFSNAKSLLQEFKRIQEQSEVTRSSWIAQWNTQQQGIYKINFVGALFKDTRWSGALLKQALCCCRVSLRDLQRKLNLLQHYRSFGLHMKQIGGASMKRQKKRRDMESKEEEERRERQRIERAERAEKRDLLRQQQQQQQRNVRAKRRQRIDFISSLPDCLLSHILSFLPTRDAVLTSILSSRWRTLWTLVPVLDLEQHKLYMLNRNLIFLDTLSSIWTLRNATIPLRKFHLHWTSDCDSSYVDTLIQHTVLHGRVLQELHLCIYGDPNPHLKLHPGLFFSTTLVVLKLEGFIHLNPPSDSSFPALRIMEIGRVITYENCDSLPTLLAACPLLQELNLTVSDSNFCCLEANTGMLKIIVLIPTLKKLYLYWFLDDWCYTFLHYYILQLNTPALEQFYFSGLLAKDVAVENLPNLVKSGLEFEEIENDVSTRDYAKRIWDFMGSLYNVESMQFSIETAEILCHGSIDDLPVFNNLTSLTIGGCIKTCSYMWPAVQLLLCQAPKLQTLVFELTLNVYNDSSPDNCLEYRLGKWLYVPDCLSSHLTACYYKGFSGHEVEMELVRQVLKEACILKTMKITFESPLDSEIKLCARKKLRKLQRRYPTCQFEFDEGQVDF</sequence>
<dbReference type="InterPro" id="IPR001810">
    <property type="entry name" value="F-box_dom"/>
</dbReference>
<evidence type="ECO:0000313" key="3">
    <source>
        <dbReference type="EnsemblPlants" id="QL02p085036:mrna"/>
    </source>
</evidence>
<organism evidence="3 4">
    <name type="scientific">Quercus lobata</name>
    <name type="common">Valley oak</name>
    <dbReference type="NCBI Taxonomy" id="97700"/>
    <lineage>
        <taxon>Eukaryota</taxon>
        <taxon>Viridiplantae</taxon>
        <taxon>Streptophyta</taxon>
        <taxon>Embryophyta</taxon>
        <taxon>Tracheophyta</taxon>
        <taxon>Spermatophyta</taxon>
        <taxon>Magnoliopsida</taxon>
        <taxon>eudicotyledons</taxon>
        <taxon>Gunneridae</taxon>
        <taxon>Pentapetalae</taxon>
        <taxon>rosids</taxon>
        <taxon>fabids</taxon>
        <taxon>Fagales</taxon>
        <taxon>Fagaceae</taxon>
        <taxon>Quercus</taxon>
    </lineage>
</organism>
<feature type="domain" description="F-box" evidence="2">
    <location>
        <begin position="693"/>
        <end position="729"/>
    </location>
</feature>
<keyword evidence="4" id="KW-1185">Reference proteome</keyword>
<dbReference type="InterPro" id="IPR006566">
    <property type="entry name" value="FBD"/>
</dbReference>